<accession>A0A6J4J233</accession>
<gene>
    <name evidence="1" type="ORF">AVDCRST_MAG41-2632</name>
</gene>
<feature type="non-terminal residue" evidence="1">
    <location>
        <position position="1"/>
    </location>
</feature>
<feature type="non-terminal residue" evidence="1">
    <location>
        <position position="37"/>
    </location>
</feature>
<sequence>GRRSGGSPGAGASARRRKYRLAFTRSVGGDGSSRQHV</sequence>
<dbReference type="EMBL" id="CADCTP010000242">
    <property type="protein sequence ID" value="CAA9266102.1"/>
    <property type="molecule type" value="Genomic_DNA"/>
</dbReference>
<organism evidence="1">
    <name type="scientific">uncultured Mycobacteriales bacterium</name>
    <dbReference type="NCBI Taxonomy" id="581187"/>
    <lineage>
        <taxon>Bacteria</taxon>
        <taxon>Bacillati</taxon>
        <taxon>Actinomycetota</taxon>
        <taxon>Actinomycetes</taxon>
        <taxon>Mycobacteriales</taxon>
        <taxon>environmental samples</taxon>
    </lineage>
</organism>
<reference evidence="1" key="1">
    <citation type="submission" date="2020-02" db="EMBL/GenBank/DDBJ databases">
        <authorList>
            <person name="Meier V. D."/>
        </authorList>
    </citation>
    <scope>NUCLEOTIDE SEQUENCE</scope>
    <source>
        <strain evidence="1">AVDCRST_MAG41</strain>
    </source>
</reference>
<proteinExistence type="predicted"/>
<dbReference type="AlphaFoldDB" id="A0A6J4J233"/>
<protein>
    <submittedName>
        <fullName evidence="1">Uncharacterized protein</fullName>
    </submittedName>
</protein>
<evidence type="ECO:0000313" key="1">
    <source>
        <dbReference type="EMBL" id="CAA9266102.1"/>
    </source>
</evidence>
<name>A0A6J4J233_9ACTN</name>